<proteinExistence type="predicted"/>
<dbReference type="InterPro" id="IPR035983">
    <property type="entry name" value="Hect_E3_ubiquitin_ligase"/>
</dbReference>
<dbReference type="Pfam" id="PF13540">
    <property type="entry name" value="RCC1_2"/>
    <property type="match status" value="1"/>
</dbReference>
<dbReference type="Pfam" id="PF00632">
    <property type="entry name" value="HECT"/>
    <property type="match status" value="1"/>
</dbReference>
<dbReference type="AlphaFoldDB" id="A0A7R8CW42"/>
<evidence type="ECO:0000256" key="2">
    <source>
        <dbReference type="ARBA" id="ARBA00022786"/>
    </source>
</evidence>
<name>A0A7R8CW42_LEPSM</name>
<protein>
    <submittedName>
        <fullName evidence="5">(salmon louse) hypothetical protein</fullName>
    </submittedName>
</protein>
<dbReference type="InterPro" id="IPR000569">
    <property type="entry name" value="HECT_dom"/>
</dbReference>
<dbReference type="Gene3D" id="2.130.10.30">
    <property type="entry name" value="Regulator of chromosome condensation 1/beta-lactamase-inhibitor protein II"/>
    <property type="match status" value="1"/>
</dbReference>
<dbReference type="PROSITE" id="PS00626">
    <property type="entry name" value="RCC1_2"/>
    <property type="match status" value="1"/>
</dbReference>
<evidence type="ECO:0000313" key="5">
    <source>
        <dbReference type="EMBL" id="CAF2918604.1"/>
    </source>
</evidence>
<evidence type="ECO:0000256" key="1">
    <source>
        <dbReference type="ARBA" id="ARBA00022737"/>
    </source>
</evidence>
<reference evidence="5" key="1">
    <citation type="submission" date="2021-02" db="EMBL/GenBank/DDBJ databases">
        <authorList>
            <person name="Bekaert M."/>
        </authorList>
    </citation>
    <scope>NUCLEOTIDE SEQUENCE</scope>
    <source>
        <strain evidence="5">IoA-00</strain>
    </source>
</reference>
<dbReference type="SUPFAM" id="SSF56204">
    <property type="entry name" value="Hect, E3 ligase catalytic domain"/>
    <property type="match status" value="1"/>
</dbReference>
<dbReference type="InterPro" id="IPR051625">
    <property type="entry name" value="Signaling_Regulatory_Domain"/>
</dbReference>
<dbReference type="SUPFAM" id="SSF50985">
    <property type="entry name" value="RCC1/BLIP-II"/>
    <property type="match status" value="1"/>
</dbReference>
<dbReference type="InterPro" id="IPR000408">
    <property type="entry name" value="Reg_chr_condens"/>
</dbReference>
<accession>A0A7R8CW42</accession>
<dbReference type="InterPro" id="IPR009091">
    <property type="entry name" value="RCC1/BLIP-II"/>
</dbReference>
<dbReference type="Proteomes" id="UP000675881">
    <property type="component" value="Chromosome 4"/>
</dbReference>
<dbReference type="PROSITE" id="PS50237">
    <property type="entry name" value="HECT"/>
    <property type="match status" value="1"/>
</dbReference>
<dbReference type="GO" id="GO:0009966">
    <property type="term" value="P:regulation of signal transduction"/>
    <property type="evidence" value="ECO:0007669"/>
    <property type="project" value="UniProtKB-ARBA"/>
</dbReference>
<keyword evidence="2 3" id="KW-0833">Ubl conjugation pathway</keyword>
<evidence type="ECO:0000256" key="4">
    <source>
        <dbReference type="PROSITE-ProRule" id="PRU00235"/>
    </source>
</evidence>
<organism evidence="5 6">
    <name type="scientific">Lepeophtheirus salmonis</name>
    <name type="common">Salmon louse</name>
    <name type="synonym">Caligus salmonis</name>
    <dbReference type="NCBI Taxonomy" id="72036"/>
    <lineage>
        <taxon>Eukaryota</taxon>
        <taxon>Metazoa</taxon>
        <taxon>Ecdysozoa</taxon>
        <taxon>Arthropoda</taxon>
        <taxon>Crustacea</taxon>
        <taxon>Multicrustacea</taxon>
        <taxon>Hexanauplia</taxon>
        <taxon>Copepoda</taxon>
        <taxon>Siphonostomatoida</taxon>
        <taxon>Caligidae</taxon>
        <taxon>Lepeophtheirus</taxon>
    </lineage>
</organism>
<feature type="repeat" description="RCC1" evidence="4">
    <location>
        <begin position="59"/>
        <end position="108"/>
    </location>
</feature>
<evidence type="ECO:0000256" key="3">
    <source>
        <dbReference type="PROSITE-ProRule" id="PRU00104"/>
    </source>
</evidence>
<dbReference type="GO" id="GO:0004842">
    <property type="term" value="F:ubiquitin-protein transferase activity"/>
    <property type="evidence" value="ECO:0007669"/>
    <property type="project" value="InterPro"/>
</dbReference>
<keyword evidence="1" id="KW-0677">Repeat</keyword>
<dbReference type="InterPro" id="IPR036322">
    <property type="entry name" value="WD40_repeat_dom_sf"/>
</dbReference>
<comment type="caution">
    <text evidence="3">Lacks conserved residue(s) required for the propagation of feature annotation.</text>
</comment>
<dbReference type="PANTHER" id="PTHR22872">
    <property type="entry name" value="BTK-BINDING PROTEIN-RELATED"/>
    <property type="match status" value="1"/>
</dbReference>
<sequence>MIIASNRFSLALSVSGDLWIWGKTPWNTSSTVPKWINSISSISNVSTGGFHLIVILENRSVYSWGLNTYGKCGLGLTSLKVKNPKRLDIYDIDGICAGPTQSYAWTMRKGKGCFHWPYSNEPDAKTFSQPGIISGLICESEEGKDAAKKLLQHLVYKMHHDFVQSLFECDSKMFDLEMSVGYSIHWQYLISQKSSNEFKDLRQYIIEVLKLGDSIELYPVPVRRTFRSDILKVNPNIYLMEHLKDIYDYDCLNVHDKEKINVEDLRWLGPINVKADPLGQQDLKNDPYILASGSSKNPGGIVNIWSILSQSVIRTLIGDGGITCLHWINSKTLAVGFCNTEKINFAWRESVTKICLGRTFSLFLTSGDVFFLWDMDPSNEVIVWLWEILEEFNNDLKILFLIFVSGRSRLPTHAFDVSQRFQILRVERPENGLVTSSEPLFVFLIGGFTDSGGGLLRDMSKNSRGR</sequence>
<gene>
    <name evidence="5" type="ORF">LSAA_8441</name>
</gene>
<dbReference type="PROSITE" id="PS50012">
    <property type="entry name" value="RCC1_3"/>
    <property type="match status" value="1"/>
</dbReference>
<dbReference type="SUPFAM" id="SSF50978">
    <property type="entry name" value="WD40 repeat-like"/>
    <property type="match status" value="1"/>
</dbReference>
<dbReference type="EMBL" id="HG994583">
    <property type="protein sequence ID" value="CAF2918604.1"/>
    <property type="molecule type" value="Genomic_DNA"/>
</dbReference>
<evidence type="ECO:0000313" key="6">
    <source>
        <dbReference type="Proteomes" id="UP000675881"/>
    </source>
</evidence>
<dbReference type="Gene3D" id="3.30.2410.10">
    <property type="entry name" value="Hect, E3 ligase catalytic domain"/>
    <property type="match status" value="1"/>
</dbReference>
<dbReference type="OrthoDB" id="239701at2759"/>
<keyword evidence="6" id="KW-1185">Reference proteome</keyword>